<feature type="compositionally biased region" description="Polar residues" evidence="1">
    <location>
        <begin position="54"/>
        <end position="67"/>
    </location>
</feature>
<gene>
    <name evidence="2" type="ORF">ACAOBT_LOCUS26100</name>
</gene>
<name>A0A9P0LT51_ACAOB</name>
<protein>
    <submittedName>
        <fullName evidence="2">Uncharacterized protein</fullName>
    </submittedName>
</protein>
<dbReference type="EMBL" id="CAKOFQ010007442">
    <property type="protein sequence ID" value="CAH2001307.1"/>
    <property type="molecule type" value="Genomic_DNA"/>
</dbReference>
<evidence type="ECO:0000313" key="3">
    <source>
        <dbReference type="Proteomes" id="UP001152888"/>
    </source>
</evidence>
<organism evidence="2 3">
    <name type="scientific">Acanthoscelides obtectus</name>
    <name type="common">Bean weevil</name>
    <name type="synonym">Bruchus obtectus</name>
    <dbReference type="NCBI Taxonomy" id="200917"/>
    <lineage>
        <taxon>Eukaryota</taxon>
        <taxon>Metazoa</taxon>
        <taxon>Ecdysozoa</taxon>
        <taxon>Arthropoda</taxon>
        <taxon>Hexapoda</taxon>
        <taxon>Insecta</taxon>
        <taxon>Pterygota</taxon>
        <taxon>Neoptera</taxon>
        <taxon>Endopterygota</taxon>
        <taxon>Coleoptera</taxon>
        <taxon>Polyphaga</taxon>
        <taxon>Cucujiformia</taxon>
        <taxon>Chrysomeloidea</taxon>
        <taxon>Chrysomelidae</taxon>
        <taxon>Bruchinae</taxon>
        <taxon>Bruchini</taxon>
        <taxon>Acanthoscelides</taxon>
    </lineage>
</organism>
<comment type="caution">
    <text evidence="2">The sequence shown here is derived from an EMBL/GenBank/DDBJ whole genome shotgun (WGS) entry which is preliminary data.</text>
</comment>
<dbReference type="AlphaFoldDB" id="A0A9P0LT51"/>
<evidence type="ECO:0000313" key="2">
    <source>
        <dbReference type="EMBL" id="CAH2001307.1"/>
    </source>
</evidence>
<feature type="compositionally biased region" description="Polar residues" evidence="1">
    <location>
        <begin position="77"/>
        <end position="89"/>
    </location>
</feature>
<accession>A0A9P0LT51</accession>
<sequence>MSQHQQLIFQREVLEIIEKIKYGQPSSRHHHSADLPNVASFYTNFSERFLHDPPTQQLSASVTQGSTDDGLEDRQQSLDNLQTQTYSVL</sequence>
<keyword evidence="3" id="KW-1185">Reference proteome</keyword>
<reference evidence="2" key="1">
    <citation type="submission" date="2022-03" db="EMBL/GenBank/DDBJ databases">
        <authorList>
            <person name="Sayadi A."/>
        </authorList>
    </citation>
    <scope>NUCLEOTIDE SEQUENCE</scope>
</reference>
<feature type="region of interest" description="Disordered" evidence="1">
    <location>
        <begin position="53"/>
        <end position="89"/>
    </location>
</feature>
<dbReference type="Proteomes" id="UP001152888">
    <property type="component" value="Unassembled WGS sequence"/>
</dbReference>
<proteinExistence type="predicted"/>
<evidence type="ECO:0000256" key="1">
    <source>
        <dbReference type="SAM" id="MobiDB-lite"/>
    </source>
</evidence>